<comment type="function">
    <text evidence="7">DNA polymerase III is a complex, multichain enzyme responsible for most of the replicative synthesis in bacteria. This DNA polymerase also exhibits 3' to 5' exonuclease activity. The alpha chain is the DNA polymerase.</text>
</comment>
<dbReference type="Pfam" id="PF14579">
    <property type="entry name" value="HHH_6"/>
    <property type="match status" value="1"/>
</dbReference>
<dbReference type="Pfam" id="PF02811">
    <property type="entry name" value="PHP"/>
    <property type="match status" value="1"/>
</dbReference>
<dbReference type="NCBIfam" id="TIGR00594">
    <property type="entry name" value="polc"/>
    <property type="match status" value="1"/>
</dbReference>
<dbReference type="CDD" id="cd04485">
    <property type="entry name" value="DnaE_OBF"/>
    <property type="match status" value="1"/>
</dbReference>
<dbReference type="GO" id="GO:0003676">
    <property type="term" value="F:nucleic acid binding"/>
    <property type="evidence" value="ECO:0007669"/>
    <property type="project" value="InterPro"/>
</dbReference>
<dbReference type="Pfam" id="PF07733">
    <property type="entry name" value="DNA_pol3_alpha"/>
    <property type="match status" value="2"/>
</dbReference>
<keyword evidence="5" id="KW-0235">DNA replication</keyword>
<sequence length="1357" mass="154132">MFTTSIHTHVRSIFDAQIDAYKLAEKIIELEGKGIVITDHGVLSSIEDYKAVFNEYNLKLVPGVELYVNSGVLGRTHLIAIAKNDNGYKAISKMVTISNKTIIKGFPVINKEDILRIAKEYKDDVIITSACVYGVLSAIFLKNKKIDDNISKLRAKQEKYMSPSDSKYLTITDNVKNAQNKVDELMIRRDDLKKLSEKKFVAIEKKLLKRNDKGEDVSLELAKLNEEKILSLKAKEELEEVKTELELARKELSKQKKDLKSCEDDISKYLDLEIEISNLKDNAKSFDELRAEALKEATIYKEAFGDNFYIEVQNHGIDIEKTVFPELVKIARKLNIKLVASNDVHILTNSKEDRLQRQILRSLRYKTDFLEEQPGDEELYLKTDEELAEKLLEILDKDAVEEAIANIKYIFDSCNVEFKTQNHYPKFSDKSEEIFDMEIAKGITWRFPNGLDKEHSERLKYEIGIIKSMGYVDYHLVVKDFLEYGRLLGYVDEDRINEAPLTIPELKNWIKENNWKNPGMRIGNGRGSAVGSLVCYLLGITSLDPIKYGLLFERFLNPERVSMPDIDSDISNLTRSKVIEYVQNKYGADSVCGIMTINAQAPKGAVRIAAKYYGLKEYNEALIHLGDKIAKLITDEVGVSFSKKVSSNGKLDDTSEMSLFDYLKEEVKNNFSNIEQKDANEILNWAKVIEGSFTAYGAHAAGIVISDGNPVSDYLPLRWNDNLNMMTTQCDMVQTEENGLLKFDFLGLKTLDIITKCLKMIENNTGKIIDPYKINLEDKKVLFSIFAEAKTNAVFQFSSNGMKQMLKRFKPSNFEDLIILVSMFRPGPLQYLDGVIDVKNGLKPIEYATPELEHILNSTYGAIVYQEQVMQICQDLAGYTLGGADQVRRYMSKKKADKLAHERKIFVQGCLKKHIPDSISNAIFDQMMDFAKYAFNKSHAAAYAFNAYITGWLKYYYPAEFFAAALNWAADSDEISGLIAEANEFGINILPPDVNKSGVKFEVVNGDIIFALSSIKGVASNSEVIINERKNNGVYNSLNDFVIRTKLGEGLLNKLIDAGAFDSFAKNRKAMKKYIESSMPIIDTIIKRKSFIDSSNLVLPYVENKTGEELIAMQQKANLKAEIKEPTSITKLQKRINNANISKANAETELKSIKFINLPENIKERMNLEKEALGRYITMHPMDIYPTAESLNLTNISDSILENTTKIYGVVTDLRITARKKDGAKMCFFKLTDKTSSVDVCVFTKKYALFGDKIEEGAAYIIEGEFHDEVSEVDDKLSFYADSISIVEEKKKAIIMEVPSYASFHIDEENEFINKHQVKNGRTFYIYDKALNEIRIAKYLVSENVLNLEHTREIEII</sequence>
<dbReference type="EMBL" id="FNUL01000012">
    <property type="protein sequence ID" value="SEF91390.1"/>
    <property type="molecule type" value="Genomic_DNA"/>
</dbReference>
<comment type="subcellular location">
    <subcellularLocation>
        <location evidence="1">Cytoplasm</location>
    </subcellularLocation>
</comment>
<feature type="domain" description="Polymerase/histidinol phosphatase N-terminal" evidence="10">
    <location>
        <begin position="6"/>
        <end position="70"/>
    </location>
</feature>
<dbReference type="Gene3D" id="1.10.150.870">
    <property type="match status" value="1"/>
</dbReference>
<dbReference type="InterPro" id="IPR011708">
    <property type="entry name" value="DNA_pol3_alpha_NTPase_dom"/>
</dbReference>
<dbReference type="InterPro" id="IPR029460">
    <property type="entry name" value="DNAPol_HHH"/>
</dbReference>
<feature type="coiled-coil region" evidence="9">
    <location>
        <begin position="221"/>
        <end position="296"/>
    </location>
</feature>
<evidence type="ECO:0000256" key="1">
    <source>
        <dbReference type="ARBA" id="ARBA00004496"/>
    </source>
</evidence>
<dbReference type="GO" id="GO:0006260">
    <property type="term" value="P:DNA replication"/>
    <property type="evidence" value="ECO:0007669"/>
    <property type="project" value="UniProtKB-KW"/>
</dbReference>
<dbReference type="GO" id="GO:0003887">
    <property type="term" value="F:DNA-directed DNA polymerase activity"/>
    <property type="evidence" value="ECO:0007669"/>
    <property type="project" value="UniProtKB-KW"/>
</dbReference>
<gene>
    <name evidence="11" type="ORF">SAMN05216537_112132</name>
</gene>
<organism evidence="11 12">
    <name type="scientific">Lachnospira multipara</name>
    <dbReference type="NCBI Taxonomy" id="28051"/>
    <lineage>
        <taxon>Bacteria</taxon>
        <taxon>Bacillati</taxon>
        <taxon>Bacillota</taxon>
        <taxon>Clostridia</taxon>
        <taxon>Lachnospirales</taxon>
        <taxon>Lachnospiraceae</taxon>
        <taxon>Lachnospira</taxon>
    </lineage>
</organism>
<evidence type="ECO:0000313" key="11">
    <source>
        <dbReference type="EMBL" id="SEF91390.1"/>
    </source>
</evidence>
<dbReference type="SUPFAM" id="SSF50249">
    <property type="entry name" value="Nucleic acid-binding proteins"/>
    <property type="match status" value="1"/>
</dbReference>
<evidence type="ECO:0000256" key="9">
    <source>
        <dbReference type="SAM" id="Coils"/>
    </source>
</evidence>
<keyword evidence="6" id="KW-0239">DNA-directed DNA polymerase</keyword>
<dbReference type="InterPro" id="IPR012340">
    <property type="entry name" value="NA-bd_OB-fold"/>
</dbReference>
<evidence type="ECO:0000256" key="4">
    <source>
        <dbReference type="ARBA" id="ARBA00022695"/>
    </source>
</evidence>
<dbReference type="PANTHER" id="PTHR32294">
    <property type="entry name" value="DNA POLYMERASE III SUBUNIT ALPHA"/>
    <property type="match status" value="1"/>
</dbReference>
<dbReference type="InterPro" id="IPR016195">
    <property type="entry name" value="Pol/histidinol_Pase-like"/>
</dbReference>
<dbReference type="Pfam" id="PF17657">
    <property type="entry name" value="DNA_pol3_finger"/>
    <property type="match status" value="1"/>
</dbReference>
<dbReference type="Proteomes" id="UP000236726">
    <property type="component" value="Unassembled WGS sequence"/>
</dbReference>
<name>A0A1H5VW09_9FIRM</name>
<accession>A0A1H5VW09</accession>
<keyword evidence="9" id="KW-0175">Coiled coil</keyword>
<keyword evidence="12" id="KW-1185">Reference proteome</keyword>
<dbReference type="InterPro" id="IPR003141">
    <property type="entry name" value="Pol/His_phosphatase_N"/>
</dbReference>
<dbReference type="GO" id="GO:0005737">
    <property type="term" value="C:cytoplasm"/>
    <property type="evidence" value="ECO:0007669"/>
    <property type="project" value="UniProtKB-SubCell"/>
</dbReference>
<evidence type="ECO:0000256" key="3">
    <source>
        <dbReference type="ARBA" id="ARBA00022679"/>
    </source>
</evidence>
<dbReference type="Pfam" id="PF01336">
    <property type="entry name" value="tRNA_anti-codon"/>
    <property type="match status" value="1"/>
</dbReference>
<comment type="catalytic activity">
    <reaction evidence="8">
        <text>DNA(n) + a 2'-deoxyribonucleoside 5'-triphosphate = DNA(n+1) + diphosphate</text>
        <dbReference type="Rhea" id="RHEA:22508"/>
        <dbReference type="Rhea" id="RHEA-COMP:17339"/>
        <dbReference type="Rhea" id="RHEA-COMP:17340"/>
        <dbReference type="ChEBI" id="CHEBI:33019"/>
        <dbReference type="ChEBI" id="CHEBI:61560"/>
        <dbReference type="ChEBI" id="CHEBI:173112"/>
        <dbReference type="EC" id="2.7.7.7"/>
    </reaction>
</comment>
<dbReference type="SUPFAM" id="SSF89550">
    <property type="entry name" value="PHP domain-like"/>
    <property type="match status" value="1"/>
</dbReference>
<protein>
    <recommendedName>
        <fullName evidence="2">DNA-directed DNA polymerase</fullName>
        <ecNumber evidence="2">2.7.7.7</ecNumber>
    </recommendedName>
</protein>
<evidence type="ECO:0000256" key="2">
    <source>
        <dbReference type="ARBA" id="ARBA00012417"/>
    </source>
</evidence>
<dbReference type="GO" id="GO:0008408">
    <property type="term" value="F:3'-5' exonuclease activity"/>
    <property type="evidence" value="ECO:0007669"/>
    <property type="project" value="InterPro"/>
</dbReference>
<evidence type="ECO:0000256" key="5">
    <source>
        <dbReference type="ARBA" id="ARBA00022705"/>
    </source>
</evidence>
<dbReference type="PANTHER" id="PTHR32294:SF0">
    <property type="entry name" value="DNA POLYMERASE III SUBUNIT ALPHA"/>
    <property type="match status" value="1"/>
</dbReference>
<evidence type="ECO:0000256" key="8">
    <source>
        <dbReference type="ARBA" id="ARBA00049244"/>
    </source>
</evidence>
<evidence type="ECO:0000259" key="10">
    <source>
        <dbReference type="SMART" id="SM00481"/>
    </source>
</evidence>
<proteinExistence type="predicted"/>
<dbReference type="InterPro" id="IPR004013">
    <property type="entry name" value="PHP_dom"/>
</dbReference>
<keyword evidence="3" id="KW-0808">Transferase</keyword>
<evidence type="ECO:0000313" key="12">
    <source>
        <dbReference type="Proteomes" id="UP000236726"/>
    </source>
</evidence>
<dbReference type="InterPro" id="IPR004365">
    <property type="entry name" value="NA-bd_OB_tRNA"/>
</dbReference>
<dbReference type="InterPro" id="IPR004805">
    <property type="entry name" value="DnaE2/DnaE/PolC"/>
</dbReference>
<evidence type="ECO:0000256" key="6">
    <source>
        <dbReference type="ARBA" id="ARBA00022932"/>
    </source>
</evidence>
<keyword evidence="4" id="KW-0548">Nucleotidyltransferase</keyword>
<dbReference type="RefSeq" id="WP_103953178.1">
    <property type="nucleotide sequence ID" value="NZ_FNUL01000012.1"/>
</dbReference>
<dbReference type="SMART" id="SM00481">
    <property type="entry name" value="POLIIIAc"/>
    <property type="match status" value="1"/>
</dbReference>
<dbReference type="Gene3D" id="3.20.20.140">
    <property type="entry name" value="Metal-dependent hydrolases"/>
    <property type="match status" value="2"/>
</dbReference>
<reference evidence="11 12" key="1">
    <citation type="submission" date="2016-10" db="EMBL/GenBank/DDBJ databases">
        <authorList>
            <person name="de Groot N.N."/>
        </authorList>
    </citation>
    <scope>NUCLEOTIDE SEQUENCE [LARGE SCALE GENOMIC DNA]</scope>
    <source>
        <strain evidence="11 12">D15d</strain>
    </source>
</reference>
<dbReference type="EC" id="2.7.7.7" evidence="2"/>
<dbReference type="InterPro" id="IPR040982">
    <property type="entry name" value="DNA_pol3_finger"/>
</dbReference>
<evidence type="ECO:0000256" key="7">
    <source>
        <dbReference type="ARBA" id="ARBA00025611"/>
    </source>
</evidence>